<dbReference type="AlphaFoldDB" id="A0A1M5KF07"/>
<dbReference type="Proteomes" id="UP000183945">
    <property type="component" value="Unassembled WGS sequence"/>
</dbReference>
<dbReference type="GO" id="GO:0051920">
    <property type="term" value="F:peroxiredoxin activity"/>
    <property type="evidence" value="ECO:0007669"/>
    <property type="project" value="InterPro"/>
</dbReference>
<evidence type="ECO:0000313" key="2">
    <source>
        <dbReference type="EMBL" id="SHG51382.1"/>
    </source>
</evidence>
<protein>
    <submittedName>
        <fullName evidence="2">Uncharacterized peroxidase-related enzyme</fullName>
    </submittedName>
</protein>
<dbReference type="Pfam" id="PF02627">
    <property type="entry name" value="CMD"/>
    <property type="match status" value="1"/>
</dbReference>
<dbReference type="PANTHER" id="PTHR35446">
    <property type="entry name" value="SI:CH211-175M2.5"/>
    <property type="match status" value="1"/>
</dbReference>
<keyword evidence="2" id="KW-0575">Peroxidase</keyword>
<evidence type="ECO:0000259" key="1">
    <source>
        <dbReference type="Pfam" id="PF02627"/>
    </source>
</evidence>
<dbReference type="InterPro" id="IPR004675">
    <property type="entry name" value="AhpD_core"/>
</dbReference>
<proteinExistence type="predicted"/>
<keyword evidence="3" id="KW-1185">Reference proteome</keyword>
<evidence type="ECO:0000313" key="3">
    <source>
        <dbReference type="Proteomes" id="UP000183945"/>
    </source>
</evidence>
<dbReference type="EMBL" id="FQVT01000014">
    <property type="protein sequence ID" value="SHG51382.1"/>
    <property type="molecule type" value="Genomic_DNA"/>
</dbReference>
<reference evidence="3" key="1">
    <citation type="submission" date="2016-11" db="EMBL/GenBank/DDBJ databases">
        <authorList>
            <person name="Varghese N."/>
            <person name="Submissions S."/>
        </authorList>
    </citation>
    <scope>NUCLEOTIDE SEQUENCE [LARGE SCALE GENOMIC DNA]</scope>
    <source>
        <strain evidence="3">DSM 24579</strain>
    </source>
</reference>
<dbReference type="PANTHER" id="PTHR35446:SF3">
    <property type="entry name" value="CMD DOMAIN-CONTAINING PROTEIN"/>
    <property type="match status" value="1"/>
</dbReference>
<name>A0A1M5KF07_SALEC</name>
<dbReference type="STRING" id="1073325.SAMN05444483_11453"/>
<dbReference type="RefSeq" id="WP_245812614.1">
    <property type="nucleotide sequence ID" value="NZ_FQVT01000014.1"/>
</dbReference>
<dbReference type="InterPro" id="IPR029032">
    <property type="entry name" value="AhpD-like"/>
</dbReference>
<feature type="domain" description="Carboxymuconolactone decarboxylase-like" evidence="1">
    <location>
        <begin position="68"/>
        <end position="129"/>
    </location>
</feature>
<keyword evidence="2" id="KW-0560">Oxidoreductase</keyword>
<sequence length="207" mass="23479">MTNNQAHFFKQCLILKTKIMSNQTYKIGLDPVQLEDANKQQKDILEKAKKANGMIPNMYKNIVNLPALQNTYDTGYHQFRKDSGFTAAEQEVVLLTISIENSCGYCTAAHSYIAENVSKTPKEVIEAIREGKEIQDKKLKALYEFTKVMNESRGNPTPEEAKKFLDAGYSEKQILAIILAQAVKTISNYSNHVFHTEVDEAFTDYKL</sequence>
<accession>A0A1M5KF07</accession>
<dbReference type="InterPro" id="IPR003779">
    <property type="entry name" value="CMD-like"/>
</dbReference>
<organism evidence="2 3">
    <name type="scientific">Salegentibacter echinorum</name>
    <dbReference type="NCBI Taxonomy" id="1073325"/>
    <lineage>
        <taxon>Bacteria</taxon>
        <taxon>Pseudomonadati</taxon>
        <taxon>Bacteroidota</taxon>
        <taxon>Flavobacteriia</taxon>
        <taxon>Flavobacteriales</taxon>
        <taxon>Flavobacteriaceae</taxon>
        <taxon>Salegentibacter</taxon>
    </lineage>
</organism>
<dbReference type="Gene3D" id="1.20.1290.10">
    <property type="entry name" value="AhpD-like"/>
    <property type="match status" value="1"/>
</dbReference>
<dbReference type="NCBIfam" id="TIGR00778">
    <property type="entry name" value="ahpD_dom"/>
    <property type="match status" value="1"/>
</dbReference>
<dbReference type="SUPFAM" id="SSF69118">
    <property type="entry name" value="AhpD-like"/>
    <property type="match status" value="1"/>
</dbReference>
<gene>
    <name evidence="2" type="ORF">SAMN05444483_11453</name>
</gene>